<organism evidence="1 2">
    <name type="scientific">Clostridium sulfidigenes</name>
    <dbReference type="NCBI Taxonomy" id="318464"/>
    <lineage>
        <taxon>Bacteria</taxon>
        <taxon>Bacillati</taxon>
        <taxon>Bacillota</taxon>
        <taxon>Clostridia</taxon>
        <taxon>Eubacteriales</taxon>
        <taxon>Clostridiaceae</taxon>
        <taxon>Clostridium</taxon>
    </lineage>
</organism>
<dbReference type="SUPFAM" id="SSF52540">
    <property type="entry name" value="P-loop containing nucleoside triphosphate hydrolases"/>
    <property type="match status" value="1"/>
</dbReference>
<dbReference type="eggNOG" id="COG0237">
    <property type="taxonomic scope" value="Bacteria"/>
</dbReference>
<reference evidence="1 2" key="1">
    <citation type="submission" date="2014-07" db="EMBL/GenBank/DDBJ databases">
        <title>Draft genome of Clostridium sulfidigenes 113A isolated from sediments associated with methane hydrate from Krishna Godavari basin.</title>
        <authorList>
            <person name="Honkalas V.S."/>
            <person name="Dabir A.P."/>
            <person name="Arora P."/>
            <person name="Dhakephalkar P.K."/>
        </authorList>
    </citation>
    <scope>NUCLEOTIDE SEQUENCE [LARGE SCALE GENOMIC DNA]</scope>
    <source>
        <strain evidence="1 2">113A</strain>
    </source>
</reference>
<dbReference type="AlphaFoldDB" id="A0A084JE89"/>
<dbReference type="RefSeq" id="WP_035131540.1">
    <property type="nucleotide sequence ID" value="NZ_JPMD01000014.1"/>
</dbReference>
<evidence type="ECO:0000313" key="1">
    <source>
        <dbReference type="EMBL" id="KEZ87273.1"/>
    </source>
</evidence>
<protein>
    <submittedName>
        <fullName evidence="1">Uncharacterized protein</fullName>
    </submittedName>
</protein>
<name>A0A084JE89_9CLOT</name>
<dbReference type="Proteomes" id="UP000028542">
    <property type="component" value="Unassembled WGS sequence"/>
</dbReference>
<dbReference type="EMBL" id="JPMD01000014">
    <property type="protein sequence ID" value="KEZ87273.1"/>
    <property type="molecule type" value="Genomic_DNA"/>
</dbReference>
<evidence type="ECO:0000313" key="2">
    <source>
        <dbReference type="Proteomes" id="UP000028542"/>
    </source>
</evidence>
<dbReference type="InterPro" id="IPR027417">
    <property type="entry name" value="P-loop_NTPase"/>
</dbReference>
<keyword evidence="2" id="KW-1185">Reference proteome</keyword>
<sequence>MKIDDSIIKYCLKNVMFITGTAYAGKSTMVKRLAEKYNLISREENYHFNMTSKIAKPELFPNVCYFETMKDWQEFVNRSPESYEKWIEESNLEIAELIRVSKDRKVIVDTNIPVELLKNIADYNQVAIMLSPQSMAIEQFFNRDDADKKFIKEQILKSKNPEKVMANYLEGIARVNNKEHYEKYRNSGFFTLVRDNIGIDTKEEVMSALALHFGLKEEEITKQY</sequence>
<comment type="caution">
    <text evidence="1">The sequence shown here is derived from an EMBL/GenBank/DDBJ whole genome shotgun (WGS) entry which is preliminary data.</text>
</comment>
<gene>
    <name evidence="1" type="ORF">IO99_06820</name>
</gene>
<accession>A0A084JE89</accession>
<dbReference type="Gene3D" id="3.40.50.300">
    <property type="entry name" value="P-loop containing nucleotide triphosphate hydrolases"/>
    <property type="match status" value="1"/>
</dbReference>
<dbReference type="STRING" id="318464.IO99_06820"/>
<proteinExistence type="predicted"/>